<feature type="transmembrane region" description="Helical" evidence="1">
    <location>
        <begin position="110"/>
        <end position="129"/>
    </location>
</feature>
<feature type="transmembrane region" description="Helical" evidence="1">
    <location>
        <begin position="55"/>
        <end position="72"/>
    </location>
</feature>
<organism evidence="2 3">
    <name type="scientific">Luteimicrobium subarcticum</name>
    <dbReference type="NCBI Taxonomy" id="620910"/>
    <lineage>
        <taxon>Bacteria</taxon>
        <taxon>Bacillati</taxon>
        <taxon>Actinomycetota</taxon>
        <taxon>Actinomycetes</taxon>
        <taxon>Micrococcales</taxon>
        <taxon>Luteimicrobium</taxon>
    </lineage>
</organism>
<dbReference type="EMBL" id="PGTZ01000006">
    <property type="protein sequence ID" value="PJI95097.1"/>
    <property type="molecule type" value="Genomic_DNA"/>
</dbReference>
<proteinExistence type="predicted"/>
<feature type="transmembrane region" description="Helical" evidence="1">
    <location>
        <begin position="160"/>
        <end position="182"/>
    </location>
</feature>
<keyword evidence="1" id="KW-1133">Transmembrane helix</keyword>
<evidence type="ECO:0000313" key="2">
    <source>
        <dbReference type="EMBL" id="PJI95097.1"/>
    </source>
</evidence>
<dbReference type="Proteomes" id="UP000231586">
    <property type="component" value="Unassembled WGS sequence"/>
</dbReference>
<keyword evidence="1" id="KW-0812">Transmembrane</keyword>
<feature type="transmembrane region" description="Helical" evidence="1">
    <location>
        <begin position="188"/>
        <end position="207"/>
    </location>
</feature>
<feature type="transmembrane region" description="Helical" evidence="1">
    <location>
        <begin position="219"/>
        <end position="242"/>
    </location>
</feature>
<dbReference type="OrthoDB" id="3250762at2"/>
<keyword evidence="3" id="KW-1185">Reference proteome</keyword>
<evidence type="ECO:0000256" key="1">
    <source>
        <dbReference type="SAM" id="Phobius"/>
    </source>
</evidence>
<sequence>MTVTTRSVVTACIATLVAGAAYFGTMALTGAVVVLVVGVALGWPALLHLRAPGTSGFVVALVGLGAVGVVTVTDGEPVLRNLPVVVAMGLLLAFVNELARHPRDALVENVSGVVSGIVVAVGCSGWLAAGMSDEGAQLVVACAAALAVAAVVCAMPLRGWANAVVTTGLAVATGAGIGAALPKLLIPAGAWAGLVAGVLVAAVYALLGHLPTARGRLASLSAATLPVAVGGILIFVVGRLVVT</sequence>
<feature type="transmembrane region" description="Helical" evidence="1">
    <location>
        <begin position="20"/>
        <end position="43"/>
    </location>
</feature>
<dbReference type="AlphaFoldDB" id="A0A2M8WW04"/>
<reference evidence="2 3" key="1">
    <citation type="submission" date="2017-11" db="EMBL/GenBank/DDBJ databases">
        <title>Genomic Encyclopedia of Archaeal and Bacterial Type Strains, Phase II (KMG-II): From Individual Species to Whole Genera.</title>
        <authorList>
            <person name="Goeker M."/>
        </authorList>
    </citation>
    <scope>NUCLEOTIDE SEQUENCE [LARGE SCALE GENOMIC DNA]</scope>
    <source>
        <strain evidence="2 3">DSM 22413</strain>
    </source>
</reference>
<accession>A0A2M8WW04</accession>
<dbReference type="RefSeq" id="WP_100349013.1">
    <property type="nucleotide sequence ID" value="NZ_PGTZ01000006.1"/>
</dbReference>
<gene>
    <name evidence="2" type="ORF">CLV34_0950</name>
</gene>
<protein>
    <submittedName>
        <fullName evidence="2">Uncharacterized protein</fullName>
    </submittedName>
</protein>
<keyword evidence="1" id="KW-0472">Membrane</keyword>
<evidence type="ECO:0000313" key="3">
    <source>
        <dbReference type="Proteomes" id="UP000231586"/>
    </source>
</evidence>
<feature type="transmembrane region" description="Helical" evidence="1">
    <location>
        <begin position="78"/>
        <end position="98"/>
    </location>
</feature>
<comment type="caution">
    <text evidence="2">The sequence shown here is derived from an EMBL/GenBank/DDBJ whole genome shotgun (WGS) entry which is preliminary data.</text>
</comment>
<name>A0A2M8WW04_9MICO</name>
<feature type="transmembrane region" description="Helical" evidence="1">
    <location>
        <begin position="135"/>
        <end position="153"/>
    </location>
</feature>